<evidence type="ECO:0000256" key="1">
    <source>
        <dbReference type="ARBA" id="ARBA00022679"/>
    </source>
</evidence>
<dbReference type="PANTHER" id="PTHR24421">
    <property type="entry name" value="NITRATE/NITRITE SENSOR PROTEIN NARX-RELATED"/>
    <property type="match status" value="1"/>
</dbReference>
<keyword evidence="4" id="KW-1133">Transmembrane helix</keyword>
<gene>
    <name evidence="7" type="ORF">GCM10009682_04330</name>
</gene>
<evidence type="ECO:0000313" key="7">
    <source>
        <dbReference type="EMBL" id="GAA1785423.1"/>
    </source>
</evidence>
<feature type="transmembrane region" description="Helical" evidence="4">
    <location>
        <begin position="109"/>
        <end position="127"/>
    </location>
</feature>
<keyword evidence="3" id="KW-0902">Two-component regulatory system</keyword>
<feature type="transmembrane region" description="Helical" evidence="4">
    <location>
        <begin position="44"/>
        <end position="66"/>
    </location>
</feature>
<dbReference type="InterPro" id="IPR007168">
    <property type="entry name" value="Phageshock_PspC_N"/>
</dbReference>
<reference evidence="7 8" key="1">
    <citation type="journal article" date="2019" name="Int. J. Syst. Evol. Microbiol.">
        <title>The Global Catalogue of Microorganisms (GCM) 10K type strain sequencing project: providing services to taxonomists for standard genome sequencing and annotation.</title>
        <authorList>
            <consortium name="The Broad Institute Genomics Platform"/>
            <consortium name="The Broad Institute Genome Sequencing Center for Infectious Disease"/>
            <person name="Wu L."/>
            <person name="Ma J."/>
        </authorList>
    </citation>
    <scope>NUCLEOTIDE SEQUENCE [LARGE SCALE GENOMIC DNA]</scope>
    <source>
        <strain evidence="7 8">JCM 13250</strain>
    </source>
</reference>
<keyword evidence="4" id="KW-0472">Membrane</keyword>
<keyword evidence="4" id="KW-0812">Transmembrane</keyword>
<evidence type="ECO:0000259" key="6">
    <source>
        <dbReference type="Pfam" id="PF04024"/>
    </source>
</evidence>
<keyword evidence="1" id="KW-0808">Transferase</keyword>
<keyword evidence="2" id="KW-0418">Kinase</keyword>
<dbReference type="InterPro" id="IPR036890">
    <property type="entry name" value="HATPase_C_sf"/>
</dbReference>
<feature type="domain" description="Histidine kinase/HSP90-like ATPase" evidence="5">
    <location>
        <begin position="329"/>
        <end position="420"/>
    </location>
</feature>
<comment type="caution">
    <text evidence="7">The sequence shown here is derived from an EMBL/GenBank/DDBJ whole genome shotgun (WGS) entry which is preliminary data.</text>
</comment>
<feature type="transmembrane region" description="Helical" evidence="4">
    <location>
        <begin position="201"/>
        <end position="224"/>
    </location>
</feature>
<evidence type="ECO:0000259" key="5">
    <source>
        <dbReference type="Pfam" id="PF02518"/>
    </source>
</evidence>
<dbReference type="GO" id="GO:0005524">
    <property type="term" value="F:ATP binding"/>
    <property type="evidence" value="ECO:0007669"/>
    <property type="project" value="UniProtKB-KW"/>
</dbReference>
<proteinExistence type="predicted"/>
<dbReference type="Gene3D" id="3.30.565.10">
    <property type="entry name" value="Histidine kinase-like ATPase, C-terminal domain"/>
    <property type="match status" value="1"/>
</dbReference>
<dbReference type="InterPro" id="IPR003594">
    <property type="entry name" value="HATPase_dom"/>
</dbReference>
<protein>
    <submittedName>
        <fullName evidence="7">ATP-binding protein</fullName>
    </submittedName>
</protein>
<feature type="domain" description="Phage shock protein PspC N-terminal" evidence="6">
    <location>
        <begin position="13"/>
        <end position="68"/>
    </location>
</feature>
<evidence type="ECO:0000313" key="8">
    <source>
        <dbReference type="Proteomes" id="UP001500218"/>
    </source>
</evidence>
<dbReference type="RefSeq" id="WP_344125612.1">
    <property type="nucleotide sequence ID" value="NZ_BAAALT010000008.1"/>
</dbReference>
<dbReference type="SUPFAM" id="SSF55874">
    <property type="entry name" value="ATPase domain of HSP90 chaperone/DNA topoisomerase II/histidine kinase"/>
    <property type="match status" value="1"/>
</dbReference>
<evidence type="ECO:0000256" key="4">
    <source>
        <dbReference type="SAM" id="Phobius"/>
    </source>
</evidence>
<dbReference type="EMBL" id="BAAALT010000008">
    <property type="protein sequence ID" value="GAA1785423.1"/>
    <property type="molecule type" value="Genomic_DNA"/>
</dbReference>
<keyword evidence="7" id="KW-0547">Nucleotide-binding</keyword>
<dbReference type="InterPro" id="IPR050482">
    <property type="entry name" value="Sensor_HK_TwoCompSys"/>
</dbReference>
<keyword evidence="7" id="KW-0067">ATP-binding</keyword>
<dbReference type="PANTHER" id="PTHR24421:SF61">
    <property type="entry name" value="OXYGEN SENSOR HISTIDINE KINASE NREB"/>
    <property type="match status" value="1"/>
</dbReference>
<keyword evidence="8" id="KW-1185">Reference proteome</keyword>
<evidence type="ECO:0000256" key="3">
    <source>
        <dbReference type="ARBA" id="ARBA00023012"/>
    </source>
</evidence>
<dbReference type="Pfam" id="PF04024">
    <property type="entry name" value="PspC"/>
    <property type="match status" value="1"/>
</dbReference>
<dbReference type="Pfam" id="PF02518">
    <property type="entry name" value="HATPase_c"/>
    <property type="match status" value="1"/>
</dbReference>
<feature type="transmembrane region" description="Helical" evidence="4">
    <location>
        <begin position="86"/>
        <end position="103"/>
    </location>
</feature>
<dbReference type="Proteomes" id="UP001500218">
    <property type="component" value="Unassembled WGS sequence"/>
</dbReference>
<accession>A0ABN2LDW9</accession>
<organism evidence="7 8">
    <name type="scientific">Luedemannella flava</name>
    <dbReference type="NCBI Taxonomy" id="349316"/>
    <lineage>
        <taxon>Bacteria</taxon>
        <taxon>Bacillati</taxon>
        <taxon>Actinomycetota</taxon>
        <taxon>Actinomycetes</taxon>
        <taxon>Micromonosporales</taxon>
        <taxon>Micromonosporaceae</taxon>
        <taxon>Luedemannella</taxon>
    </lineage>
</organism>
<evidence type="ECO:0000256" key="2">
    <source>
        <dbReference type="ARBA" id="ARBA00022777"/>
    </source>
</evidence>
<name>A0ABN2LDW9_9ACTN</name>
<feature type="transmembrane region" description="Helical" evidence="4">
    <location>
        <begin position="168"/>
        <end position="189"/>
    </location>
</feature>
<sequence>MDGTAAAAGYQPRRLYRDRGNRLVAGVAAGLAEHLNLPVAAVRIGFVALVVANGLGILLYVAFWAVLPVTKATPTPATRKRRPVELLPFLGLIAGVFLLQLHLGWFGLNATVVALLALVAAGAGIIWHQADPARRRSGVDPAEAELPWTQRLVRGLDQETDKDRRWSLLRVIGGGLLIITGIIALLTVYAAPLSNVGLGSILLSLAFAVLALAGVVMILAPLIYRIFGQLREERVARIREQERAEIAAVVHDQVLHTLALIQRNAGDSTSVQRLARGQERSLRNWLYKPTASPTERVTAALEEVAAEVEDSYAITVETVIVGDAPSDDDTAALVAAVREALVNAARHAKVPSVSLYAEMEEDQISAYVRDRGAGFDLTTVDGDRQGVKGSIIGRMDRHGGTAEIRTAPGEGTEVALHLPRGRDRKATS</sequence>